<evidence type="ECO:0000256" key="3">
    <source>
        <dbReference type="ARBA" id="ARBA00022723"/>
    </source>
</evidence>
<evidence type="ECO:0000256" key="6">
    <source>
        <dbReference type="ARBA" id="ARBA00023049"/>
    </source>
</evidence>
<evidence type="ECO:0000256" key="9">
    <source>
        <dbReference type="PIRSR" id="PIRSR037215-2"/>
    </source>
</evidence>
<evidence type="ECO:0000256" key="2">
    <source>
        <dbReference type="ARBA" id="ARBA00022670"/>
    </source>
</evidence>
<comment type="similarity">
    <text evidence="1 7">Belongs to the peptidase M20B family.</text>
</comment>
<evidence type="ECO:0000259" key="10">
    <source>
        <dbReference type="Pfam" id="PF07687"/>
    </source>
</evidence>
<dbReference type="GO" id="GO:0043171">
    <property type="term" value="P:peptide catabolic process"/>
    <property type="evidence" value="ECO:0007669"/>
    <property type="project" value="UniProtKB-UniRule"/>
</dbReference>
<evidence type="ECO:0000313" key="11">
    <source>
        <dbReference type="EMBL" id="PWB09777.1"/>
    </source>
</evidence>
<keyword evidence="3 7" id="KW-0479">Metal-binding</keyword>
<evidence type="ECO:0000256" key="7">
    <source>
        <dbReference type="HAMAP-Rule" id="MF_00550"/>
    </source>
</evidence>
<comment type="function">
    <text evidence="7">Cleaves the N-terminal amino acid of tripeptides.</text>
</comment>
<dbReference type="InterPro" id="IPR036264">
    <property type="entry name" value="Bact_exopeptidase_dim_dom"/>
</dbReference>
<dbReference type="InterPro" id="IPR011650">
    <property type="entry name" value="Peptidase_M20_dimer"/>
</dbReference>
<keyword evidence="12" id="KW-1185">Reference proteome</keyword>
<dbReference type="PIRSF" id="PIRSF037215">
    <property type="entry name" value="Peptidase_M20B"/>
    <property type="match status" value="1"/>
</dbReference>
<dbReference type="SUPFAM" id="SSF53187">
    <property type="entry name" value="Zn-dependent exopeptidases"/>
    <property type="match status" value="1"/>
</dbReference>
<dbReference type="InterPro" id="IPR010161">
    <property type="entry name" value="Peptidase_M20B"/>
</dbReference>
<proteinExistence type="inferred from homology"/>
<dbReference type="PANTHER" id="PTHR42994:SF1">
    <property type="entry name" value="PEPTIDASE T"/>
    <property type="match status" value="1"/>
</dbReference>
<dbReference type="GO" id="GO:0006508">
    <property type="term" value="P:proteolysis"/>
    <property type="evidence" value="ECO:0007669"/>
    <property type="project" value="UniProtKB-UniRule"/>
</dbReference>
<organism evidence="11 12">
    <name type="scientific">Paramuribaculum intestinale</name>
    <dbReference type="NCBI Taxonomy" id="2094151"/>
    <lineage>
        <taxon>Bacteria</taxon>
        <taxon>Pseudomonadati</taxon>
        <taxon>Bacteroidota</taxon>
        <taxon>Bacteroidia</taxon>
        <taxon>Bacteroidales</taxon>
        <taxon>Muribaculaceae</taxon>
        <taxon>Paramuribaculum</taxon>
    </lineage>
</organism>
<evidence type="ECO:0000256" key="4">
    <source>
        <dbReference type="ARBA" id="ARBA00022801"/>
    </source>
</evidence>
<dbReference type="PROSITE" id="PS00759">
    <property type="entry name" value="ARGE_DAPE_CPG2_2"/>
    <property type="match status" value="1"/>
</dbReference>
<evidence type="ECO:0000256" key="1">
    <source>
        <dbReference type="ARBA" id="ARBA00009692"/>
    </source>
</evidence>
<dbReference type="GeneID" id="93424299"/>
<dbReference type="Pfam" id="PF07687">
    <property type="entry name" value="M20_dimer"/>
    <property type="match status" value="1"/>
</dbReference>
<dbReference type="Gene3D" id="3.40.630.10">
    <property type="entry name" value="Zn peptidases"/>
    <property type="match status" value="1"/>
</dbReference>
<keyword evidence="7" id="KW-0963">Cytoplasm</keyword>
<gene>
    <name evidence="7 11" type="primary">pepT</name>
    <name evidence="11" type="ORF">C5O25_00800</name>
</gene>
<dbReference type="NCBIfam" id="TIGR01882">
    <property type="entry name" value="peptidase-T"/>
    <property type="match status" value="1"/>
</dbReference>
<dbReference type="HAMAP" id="MF_00550">
    <property type="entry name" value="Aminopeptidase_M20"/>
    <property type="match status" value="1"/>
</dbReference>
<dbReference type="GO" id="GO:0008270">
    <property type="term" value="F:zinc ion binding"/>
    <property type="evidence" value="ECO:0007669"/>
    <property type="project" value="UniProtKB-UniRule"/>
</dbReference>
<comment type="subcellular location">
    <subcellularLocation>
        <location evidence="7">Cytoplasm</location>
    </subcellularLocation>
</comment>
<dbReference type="InterPro" id="IPR002933">
    <property type="entry name" value="Peptidase_M20"/>
</dbReference>
<feature type="domain" description="Peptidase M20 dimerisation" evidence="10">
    <location>
        <begin position="207"/>
        <end position="305"/>
    </location>
</feature>
<feature type="binding site" evidence="7 9">
    <location>
        <position position="198"/>
    </location>
    <ligand>
        <name>Zn(2+)</name>
        <dbReference type="ChEBI" id="CHEBI:29105"/>
        <label>1</label>
    </ligand>
</feature>
<name>A0A2V1J3F7_9BACT</name>
<keyword evidence="5 7" id="KW-0862">Zinc</keyword>
<dbReference type="InterPro" id="IPR001261">
    <property type="entry name" value="ArgE/DapE_CS"/>
</dbReference>
<dbReference type="GO" id="GO:0045148">
    <property type="term" value="F:tripeptide aminopeptidase activity"/>
    <property type="evidence" value="ECO:0007669"/>
    <property type="project" value="UniProtKB-UniRule"/>
</dbReference>
<dbReference type="PROSITE" id="PS00758">
    <property type="entry name" value="ARGE_DAPE_CPG2_1"/>
    <property type="match status" value="1"/>
</dbReference>
<comment type="catalytic activity">
    <reaction evidence="7">
        <text>Release of the N-terminal residue from a tripeptide.</text>
        <dbReference type="EC" id="3.4.11.4"/>
    </reaction>
</comment>
<evidence type="ECO:0000256" key="8">
    <source>
        <dbReference type="PIRSR" id="PIRSR037215-1"/>
    </source>
</evidence>
<keyword evidence="7" id="KW-0031">Aminopeptidase</keyword>
<feature type="binding site" evidence="7 9">
    <location>
        <position position="141"/>
    </location>
    <ligand>
        <name>Zn(2+)</name>
        <dbReference type="ChEBI" id="CHEBI:29105"/>
        <label>1</label>
    </ligand>
</feature>
<dbReference type="NCBIfam" id="NF009920">
    <property type="entry name" value="PRK13381.1"/>
    <property type="match status" value="1"/>
</dbReference>
<sequence>MTVVDRFLRYVKFDTQSDELTNMTPSTPGQMIFAQSLEEELKAMGLTDITLDENGYLMATLPATPGCEHVPTVGFIAHLDTSPDASGHNVNPRIVDNYPGGDITLNAEKGIVLSPADFPEMEHYVGDDLIVTDGTTLLGADDKAGIAEIITAIDYLQHNPDIKHGRIRIAFNPDEEIGQGAHKFDVGQFGADWAYTIDGGEIGELEYENFNAAVAKVTFAGRNVHPGSAKHKMINSMRIALQFAIMLPRWETPEHTEGYEGFYHLTSIEGTVEQTVLTYIIRDHDRDRFERRKKEFEHLTRKINHEFPECASLDIRDQYYNMREKIEPVMHIVEIAEQAMKLAGVTPKVVPIRGGTDGAQLSFKGLPCPNIFAGGLNFHGKFEFVPVRSMEKASQVIVEIARLVGAKH</sequence>
<dbReference type="Proteomes" id="UP000244925">
    <property type="component" value="Unassembled WGS sequence"/>
</dbReference>
<comment type="caution">
    <text evidence="11">The sequence shown here is derived from an EMBL/GenBank/DDBJ whole genome shotgun (WGS) entry which is preliminary data.</text>
</comment>
<evidence type="ECO:0000313" key="12">
    <source>
        <dbReference type="Proteomes" id="UP000244925"/>
    </source>
</evidence>
<keyword evidence="4 7" id="KW-0378">Hydrolase</keyword>
<feature type="binding site" evidence="7 9">
    <location>
        <position position="176"/>
    </location>
    <ligand>
        <name>Zn(2+)</name>
        <dbReference type="ChEBI" id="CHEBI:29105"/>
        <label>2</label>
    </ligand>
</feature>
<dbReference type="AlphaFoldDB" id="A0A2V1J3F7"/>
<keyword evidence="2 7" id="KW-0645">Protease</keyword>
<dbReference type="EMBL" id="PUBV01000001">
    <property type="protein sequence ID" value="PWB09777.1"/>
    <property type="molecule type" value="Genomic_DNA"/>
</dbReference>
<feature type="binding site" evidence="7 9">
    <location>
        <position position="379"/>
    </location>
    <ligand>
        <name>Zn(2+)</name>
        <dbReference type="ChEBI" id="CHEBI:29105"/>
        <label>2</label>
    </ligand>
</feature>
<dbReference type="Pfam" id="PF01546">
    <property type="entry name" value="Peptidase_M20"/>
    <property type="match status" value="1"/>
</dbReference>
<accession>A0A2V1J3F7</accession>
<dbReference type="EC" id="3.4.11.4" evidence="7"/>
<dbReference type="Gene3D" id="3.30.70.360">
    <property type="match status" value="1"/>
</dbReference>
<comment type="cofactor">
    <cofactor evidence="7 9">
        <name>Zn(2+)</name>
        <dbReference type="ChEBI" id="CHEBI:29105"/>
    </cofactor>
    <text evidence="7 9">Binds 2 Zn(2+) ions per subunit.</text>
</comment>
<feature type="binding site" evidence="7 9">
    <location>
        <position position="78"/>
    </location>
    <ligand>
        <name>Zn(2+)</name>
        <dbReference type="ChEBI" id="CHEBI:29105"/>
        <label>1</label>
    </ligand>
</feature>
<dbReference type="GO" id="GO:0005829">
    <property type="term" value="C:cytosol"/>
    <property type="evidence" value="ECO:0007669"/>
    <property type="project" value="TreeGrafter"/>
</dbReference>
<keyword evidence="6 7" id="KW-0482">Metalloprotease</keyword>
<feature type="binding site" evidence="7 9">
    <location>
        <position position="141"/>
    </location>
    <ligand>
        <name>Zn(2+)</name>
        <dbReference type="ChEBI" id="CHEBI:29105"/>
        <label>2</label>
    </ligand>
</feature>
<dbReference type="NCBIfam" id="NF003976">
    <property type="entry name" value="PRK05469.1"/>
    <property type="match status" value="1"/>
</dbReference>
<feature type="active site" description="Proton acceptor" evidence="7 8">
    <location>
        <position position="175"/>
    </location>
</feature>
<dbReference type="CDD" id="cd03892">
    <property type="entry name" value="M20_peptT"/>
    <property type="match status" value="1"/>
</dbReference>
<dbReference type="SUPFAM" id="SSF55031">
    <property type="entry name" value="Bacterial exopeptidase dimerisation domain"/>
    <property type="match status" value="1"/>
</dbReference>
<reference evidence="12" key="1">
    <citation type="submission" date="2018-02" db="EMBL/GenBank/DDBJ databases">
        <authorList>
            <person name="Clavel T."/>
            <person name="Strowig T."/>
        </authorList>
    </citation>
    <scope>NUCLEOTIDE SEQUENCE [LARGE SCALE GENOMIC DNA]</scope>
    <source>
        <strain evidence="12">DSM 100764</strain>
    </source>
</reference>
<protein>
    <recommendedName>
        <fullName evidence="7">Peptidase T</fullName>
        <ecNumber evidence="7">3.4.11.4</ecNumber>
    </recommendedName>
    <alternativeName>
        <fullName evidence="7">Aminotripeptidase</fullName>
        <shortName evidence="7">Tripeptidase</shortName>
    </alternativeName>
    <alternativeName>
        <fullName evidence="7">Tripeptide aminopeptidase</fullName>
    </alternativeName>
</protein>
<dbReference type="PANTHER" id="PTHR42994">
    <property type="entry name" value="PEPTIDASE T"/>
    <property type="match status" value="1"/>
</dbReference>
<feature type="active site" evidence="7 8">
    <location>
        <position position="80"/>
    </location>
</feature>
<dbReference type="GO" id="GO:0008237">
    <property type="term" value="F:metallopeptidase activity"/>
    <property type="evidence" value="ECO:0007669"/>
    <property type="project" value="UniProtKB-KW"/>
</dbReference>
<evidence type="ECO:0000256" key="5">
    <source>
        <dbReference type="ARBA" id="ARBA00022833"/>
    </source>
</evidence>
<dbReference type="RefSeq" id="WP_107034829.1">
    <property type="nucleotide sequence ID" value="NZ_CAOLHR010000015.1"/>
</dbReference>